<dbReference type="WBParaSite" id="TASK_0000904701-mRNA-1">
    <property type="protein sequence ID" value="TASK_0000904701-mRNA-1"/>
    <property type="gene ID" value="TASK_0000904701"/>
</dbReference>
<protein>
    <submittedName>
        <fullName evidence="1">Secreted protein</fullName>
    </submittedName>
</protein>
<sequence length="104" mass="11231">MSFCYPLSLLHTSQACRIGICSSNCLEIGSKCNLNIVDGASWPSPSFSSVSKSRVTIREPLQSSPSEAHSEKFPLATFAESCSVGPFTVAALLGGFTRFVRRRL</sequence>
<name>A0A0R3WE25_TAEAS</name>
<proteinExistence type="predicted"/>
<dbReference type="AlphaFoldDB" id="A0A0R3WE25"/>
<organism evidence="1">
    <name type="scientific">Taenia asiatica</name>
    <name type="common">Asian tapeworm</name>
    <dbReference type="NCBI Taxonomy" id="60517"/>
    <lineage>
        <taxon>Eukaryota</taxon>
        <taxon>Metazoa</taxon>
        <taxon>Spiralia</taxon>
        <taxon>Lophotrochozoa</taxon>
        <taxon>Platyhelminthes</taxon>
        <taxon>Cestoda</taxon>
        <taxon>Eucestoda</taxon>
        <taxon>Cyclophyllidea</taxon>
        <taxon>Taeniidae</taxon>
        <taxon>Taenia</taxon>
    </lineage>
</organism>
<evidence type="ECO:0000313" key="1">
    <source>
        <dbReference type="WBParaSite" id="TASK_0000904701-mRNA-1"/>
    </source>
</evidence>
<accession>A0A0R3WE25</accession>
<reference evidence="1" key="1">
    <citation type="submission" date="2017-02" db="UniProtKB">
        <authorList>
            <consortium name="WormBaseParasite"/>
        </authorList>
    </citation>
    <scope>IDENTIFICATION</scope>
</reference>